<keyword evidence="9" id="KW-1185">Reference proteome</keyword>
<comment type="cofactor">
    <cofactor evidence="7">
        <name>Zn(2+)</name>
        <dbReference type="ChEBI" id="CHEBI:29105"/>
    </cofactor>
    <text evidence="7">Binds 1 zinc ion per subunit.</text>
</comment>
<dbReference type="PANTHER" id="PTHR10127:SF802">
    <property type="entry name" value="ZINC METALLOPROTEINASE NAS-10"/>
    <property type="match status" value="1"/>
</dbReference>
<dbReference type="GO" id="GO:0004222">
    <property type="term" value="F:metalloendopeptidase activity"/>
    <property type="evidence" value="ECO:0007669"/>
    <property type="project" value="UniProtKB-UniRule"/>
</dbReference>
<keyword evidence="1" id="KW-0245">EGF-like domain</keyword>
<organism evidence="9 10">
    <name type="scientific">Strongyloides papillosus</name>
    <name type="common">Intestinal threadworm</name>
    <dbReference type="NCBI Taxonomy" id="174720"/>
    <lineage>
        <taxon>Eukaryota</taxon>
        <taxon>Metazoa</taxon>
        <taxon>Ecdysozoa</taxon>
        <taxon>Nematoda</taxon>
        <taxon>Chromadorea</taxon>
        <taxon>Rhabditida</taxon>
        <taxon>Tylenchina</taxon>
        <taxon>Panagrolaimomorpha</taxon>
        <taxon>Strongyloidoidea</taxon>
        <taxon>Strongyloididae</taxon>
        <taxon>Strongyloides</taxon>
    </lineage>
</organism>
<evidence type="ECO:0000256" key="3">
    <source>
        <dbReference type="ARBA" id="ARBA00022833"/>
    </source>
</evidence>
<dbReference type="InterPro" id="IPR006026">
    <property type="entry name" value="Peptidase_Metallo"/>
</dbReference>
<dbReference type="SMART" id="SM00235">
    <property type="entry name" value="ZnMc"/>
    <property type="match status" value="1"/>
</dbReference>
<evidence type="ECO:0000313" key="10">
    <source>
        <dbReference type="WBParaSite" id="SPAL_0000146800.1"/>
    </source>
</evidence>
<dbReference type="PROSITE" id="PS00022">
    <property type="entry name" value="EGF_1"/>
    <property type="match status" value="1"/>
</dbReference>
<accession>A0A0N5B5X6</accession>
<dbReference type="InterPro" id="IPR001506">
    <property type="entry name" value="Peptidase_M12A"/>
</dbReference>
<protein>
    <recommendedName>
        <fullName evidence="7">Metalloendopeptidase</fullName>
        <ecNumber evidence="7">3.4.24.-</ecNumber>
    </recommendedName>
</protein>
<evidence type="ECO:0000256" key="4">
    <source>
        <dbReference type="ARBA" id="ARBA00023049"/>
    </source>
</evidence>
<dbReference type="InterPro" id="IPR035914">
    <property type="entry name" value="Sperma_CUB_dom_sf"/>
</dbReference>
<dbReference type="Pfam" id="PF01400">
    <property type="entry name" value="Astacin"/>
    <property type="match status" value="1"/>
</dbReference>
<dbReference type="AlphaFoldDB" id="A0A0N5B5X6"/>
<dbReference type="PANTHER" id="PTHR10127">
    <property type="entry name" value="DISCOIDIN, CUB, EGF, LAMININ , AND ZINC METALLOPROTEASE DOMAIN CONTAINING"/>
    <property type="match status" value="1"/>
</dbReference>
<evidence type="ECO:0000256" key="5">
    <source>
        <dbReference type="ARBA" id="ARBA00023157"/>
    </source>
</evidence>
<dbReference type="SUPFAM" id="SSF55486">
    <property type="entry name" value="Metalloproteases ('zincins'), catalytic domain"/>
    <property type="match status" value="1"/>
</dbReference>
<keyword evidence="5" id="KW-1015">Disulfide bond</keyword>
<dbReference type="PRINTS" id="PR00480">
    <property type="entry name" value="ASTACIN"/>
</dbReference>
<dbReference type="PROSITE" id="PS51864">
    <property type="entry name" value="ASTACIN"/>
    <property type="match status" value="1"/>
</dbReference>
<dbReference type="EC" id="3.4.24.-" evidence="7"/>
<keyword evidence="4 7" id="KW-0482">Metalloprotease</keyword>
<dbReference type="GO" id="GO:0008270">
    <property type="term" value="F:zinc ion binding"/>
    <property type="evidence" value="ECO:0007669"/>
    <property type="project" value="InterPro"/>
</dbReference>
<dbReference type="SUPFAM" id="SSF49854">
    <property type="entry name" value="Spermadhesin, CUB domain"/>
    <property type="match status" value="1"/>
</dbReference>
<evidence type="ECO:0000256" key="1">
    <source>
        <dbReference type="ARBA" id="ARBA00022536"/>
    </source>
</evidence>
<keyword evidence="7" id="KW-0378">Hydrolase</keyword>
<feature type="domain" description="Peptidase M12A" evidence="8">
    <location>
        <begin position="24"/>
        <end position="236"/>
    </location>
</feature>
<keyword evidence="2 7" id="KW-0479">Metal-binding</keyword>
<keyword evidence="3 7" id="KW-0862">Zinc</keyword>
<dbReference type="Gene3D" id="3.40.390.10">
    <property type="entry name" value="Collagenase (Catalytic Domain)"/>
    <property type="match status" value="1"/>
</dbReference>
<evidence type="ECO:0000256" key="6">
    <source>
        <dbReference type="PROSITE-ProRule" id="PRU01211"/>
    </source>
</evidence>
<dbReference type="InterPro" id="IPR000742">
    <property type="entry name" value="EGF"/>
</dbReference>
<dbReference type="WBParaSite" id="SPAL_0000146800.1">
    <property type="protein sequence ID" value="SPAL_0000146800.1"/>
    <property type="gene ID" value="SPAL_0000146800"/>
</dbReference>
<dbReference type="Gene3D" id="2.60.120.290">
    <property type="entry name" value="Spermadhesin, CUB domain"/>
    <property type="match status" value="1"/>
</dbReference>
<evidence type="ECO:0000259" key="8">
    <source>
        <dbReference type="PROSITE" id="PS51864"/>
    </source>
</evidence>
<reference evidence="10" key="1">
    <citation type="submission" date="2017-02" db="UniProtKB">
        <authorList>
            <consortium name="WormBaseParasite"/>
        </authorList>
    </citation>
    <scope>IDENTIFICATION</scope>
</reference>
<keyword evidence="7" id="KW-0645">Protease</keyword>
<feature type="signal peptide" evidence="7">
    <location>
        <begin position="1"/>
        <end position="18"/>
    </location>
</feature>
<evidence type="ECO:0000256" key="2">
    <source>
        <dbReference type="ARBA" id="ARBA00022723"/>
    </source>
</evidence>
<evidence type="ECO:0000256" key="7">
    <source>
        <dbReference type="RuleBase" id="RU361183"/>
    </source>
</evidence>
<proteinExistence type="predicted"/>
<evidence type="ECO:0000313" key="9">
    <source>
        <dbReference type="Proteomes" id="UP000046392"/>
    </source>
</evidence>
<dbReference type="Proteomes" id="UP000046392">
    <property type="component" value="Unplaced"/>
</dbReference>
<sequence length="404" mass="45956">MKFFILILQFLFFISVNANKKASEGVNKTPSRTYPSNWTVSPFNYYINTSSGLDPKPIKEALEKIQKQSCFRFNPMNDTNFDNTTEGFYFFNSSRCATTLGNVNRTRLHDIEIGGMCNKPTDVGKIQQLIGKALGMVDQHRRPDRDNYITINYTDLIFNRTLADHYLEKWNSSMMHLYGIGYDYSSLFHWKSNVLRRPNDSTPTLNAKISEYNKMMGQTVEFNFGDYKLLNYHFCNDSYVKMYGEMPNCTNNGYYDINSGQNGTCKCPNGFSGQLCDKLRDSDSSCTNKTDNIATSSNQTLSISGIKNCTYRIKTSNGNNVLVTILDVKTQMPTEGQKCMPETGFEIKHRNDKSPAGLCLCGNYSGITLTSEGNEVIVLYTGKSNDDSFNLTYYEVNHEKNKLR</sequence>
<feature type="chain" id="PRO_5005733386" description="Metalloendopeptidase" evidence="7">
    <location>
        <begin position="19"/>
        <end position="404"/>
    </location>
</feature>
<name>A0A0N5B5X6_STREA</name>
<dbReference type="PROSITE" id="PS01186">
    <property type="entry name" value="EGF_2"/>
    <property type="match status" value="1"/>
</dbReference>
<dbReference type="InterPro" id="IPR024079">
    <property type="entry name" value="MetalloPept_cat_dom_sf"/>
</dbReference>
<dbReference type="GO" id="GO:0006508">
    <property type="term" value="P:proteolysis"/>
    <property type="evidence" value="ECO:0007669"/>
    <property type="project" value="UniProtKB-KW"/>
</dbReference>
<comment type="caution">
    <text evidence="6">Lacks conserved residue(s) required for the propagation of feature annotation.</text>
</comment>
<keyword evidence="7" id="KW-0732">Signal</keyword>